<feature type="coiled-coil region" evidence="1">
    <location>
        <begin position="102"/>
        <end position="140"/>
    </location>
</feature>
<feature type="compositionally biased region" description="Low complexity" evidence="2">
    <location>
        <begin position="246"/>
        <end position="259"/>
    </location>
</feature>
<feature type="coiled-coil region" evidence="1">
    <location>
        <begin position="33"/>
        <end position="60"/>
    </location>
</feature>
<keyword evidence="1" id="KW-0175">Coiled coil</keyword>
<protein>
    <submittedName>
        <fullName evidence="3">Uncharacterized protein</fullName>
    </submittedName>
</protein>
<feature type="region of interest" description="Disordered" evidence="2">
    <location>
        <begin position="246"/>
        <end position="265"/>
    </location>
</feature>
<dbReference type="AlphaFoldDB" id="A0A2P6NFM1"/>
<evidence type="ECO:0000256" key="2">
    <source>
        <dbReference type="SAM" id="MobiDB-lite"/>
    </source>
</evidence>
<dbReference type="OrthoDB" id="342454at2759"/>
<name>A0A2P6NFM1_9EUKA</name>
<accession>A0A2P6NFM1</accession>
<sequence length="265" mass="29522">MGDIDEDMLIRRMTNFKNPFDVMDISKTATVEEIQANDAFDALKKALQQLENEAIRLSYLDVMALSQKKTEEEWKGIGKVKAGEDDPEFTHACKLMTQKILIERANAAKKAEEYALANEKRQKEDKMKEVEKKKVEEDEEKKWVTPSSRSLIQAACQNGRQEHHQQQETSRITSARNISPSNFSSTSINRGCSTPVVTGSTSTTTTIIIITCTTSTTIIARTTSTTIIIITCTSTSTDSWTNIDTGSPSSTFTHPTTTTIQSQVK</sequence>
<keyword evidence="4" id="KW-1185">Reference proteome</keyword>
<evidence type="ECO:0000256" key="1">
    <source>
        <dbReference type="SAM" id="Coils"/>
    </source>
</evidence>
<evidence type="ECO:0000313" key="4">
    <source>
        <dbReference type="Proteomes" id="UP000241769"/>
    </source>
</evidence>
<gene>
    <name evidence="3" type="ORF">PROFUN_09851</name>
</gene>
<feature type="compositionally biased region" description="Polar residues" evidence="2">
    <location>
        <begin position="167"/>
        <end position="186"/>
    </location>
</feature>
<comment type="caution">
    <text evidence="3">The sequence shown here is derived from an EMBL/GenBank/DDBJ whole genome shotgun (WGS) entry which is preliminary data.</text>
</comment>
<proteinExistence type="predicted"/>
<dbReference type="EMBL" id="MDYQ01000096">
    <property type="protein sequence ID" value="PRP82766.1"/>
    <property type="molecule type" value="Genomic_DNA"/>
</dbReference>
<reference evidence="3 4" key="1">
    <citation type="journal article" date="2018" name="Genome Biol. Evol.">
        <title>Multiple Roots of Fruiting Body Formation in Amoebozoa.</title>
        <authorList>
            <person name="Hillmann F."/>
            <person name="Forbes G."/>
            <person name="Novohradska S."/>
            <person name="Ferling I."/>
            <person name="Riege K."/>
            <person name="Groth M."/>
            <person name="Westermann M."/>
            <person name="Marz M."/>
            <person name="Spaller T."/>
            <person name="Winckler T."/>
            <person name="Schaap P."/>
            <person name="Glockner G."/>
        </authorList>
    </citation>
    <scope>NUCLEOTIDE SEQUENCE [LARGE SCALE GENOMIC DNA]</scope>
    <source>
        <strain evidence="3 4">Jena</strain>
    </source>
</reference>
<dbReference type="Proteomes" id="UP000241769">
    <property type="component" value="Unassembled WGS sequence"/>
</dbReference>
<organism evidence="3 4">
    <name type="scientific">Planoprotostelium fungivorum</name>
    <dbReference type="NCBI Taxonomy" id="1890364"/>
    <lineage>
        <taxon>Eukaryota</taxon>
        <taxon>Amoebozoa</taxon>
        <taxon>Evosea</taxon>
        <taxon>Variosea</taxon>
        <taxon>Cavosteliida</taxon>
        <taxon>Cavosteliaceae</taxon>
        <taxon>Planoprotostelium</taxon>
    </lineage>
</organism>
<feature type="region of interest" description="Disordered" evidence="2">
    <location>
        <begin position="160"/>
        <end position="186"/>
    </location>
</feature>
<evidence type="ECO:0000313" key="3">
    <source>
        <dbReference type="EMBL" id="PRP82766.1"/>
    </source>
</evidence>
<dbReference type="InParanoid" id="A0A2P6NFM1"/>